<protein>
    <recommendedName>
        <fullName evidence="1">Glycosyltransferase 2-like domain-containing protein</fullName>
    </recommendedName>
</protein>
<dbReference type="InterPro" id="IPR050834">
    <property type="entry name" value="Glycosyltransf_2"/>
</dbReference>
<evidence type="ECO:0000259" key="1">
    <source>
        <dbReference type="Pfam" id="PF00535"/>
    </source>
</evidence>
<evidence type="ECO:0000313" key="2">
    <source>
        <dbReference type="EMBL" id="PIR94905.1"/>
    </source>
</evidence>
<evidence type="ECO:0000313" key="3">
    <source>
        <dbReference type="Proteomes" id="UP000228614"/>
    </source>
</evidence>
<proteinExistence type="predicted"/>
<dbReference type="CDD" id="cd04186">
    <property type="entry name" value="GT_2_like_c"/>
    <property type="match status" value="1"/>
</dbReference>
<dbReference type="Proteomes" id="UP000228614">
    <property type="component" value="Unassembled WGS sequence"/>
</dbReference>
<dbReference type="InterPro" id="IPR001173">
    <property type="entry name" value="Glyco_trans_2-like"/>
</dbReference>
<dbReference type="EMBL" id="PFAN01000082">
    <property type="protein sequence ID" value="PIR94905.1"/>
    <property type="molecule type" value="Genomic_DNA"/>
</dbReference>
<sequence length="327" mass="37532">MSKLVISLVTYNGARYVPHCLQSLFCQTYKDWQLVILDNGSIDNTGNIIKNLVADKKNITVLPAKQNNIGFARGHNEVINKSESEYILLLNQDVVLTNNYLAIIVDFLDKKNKAGSISGKILRWQFLEGQIHTTDIVDSAGLVVYKNFQVKDIGAGKQDGGQYDNNEEVFGVSGALPCYRRQALRDVGLFDKSFFSYKEDVDMAFRLRNHGWKSYCIGSAIAYHERGMRAGQGEKSIDIVNNRRVKSEFGNYLSYRNHWFVLLKNASLLDWAKYGIFICWYEVKKLVYLAVFEPKTLYAWVEIIKNFSGLLQKRRVIQPKSISRWIR</sequence>
<dbReference type="InterPro" id="IPR029044">
    <property type="entry name" value="Nucleotide-diphossugar_trans"/>
</dbReference>
<reference evidence="3" key="1">
    <citation type="submission" date="2017-09" db="EMBL/GenBank/DDBJ databases">
        <title>Depth-based differentiation of microbial function through sediment-hosted aquifers and enrichment of novel symbionts in the deep terrestrial subsurface.</title>
        <authorList>
            <person name="Probst A.J."/>
            <person name="Ladd B."/>
            <person name="Jarett J.K."/>
            <person name="Geller-Mcgrath D.E."/>
            <person name="Sieber C.M.K."/>
            <person name="Emerson J.B."/>
            <person name="Anantharaman K."/>
            <person name="Thomas B.C."/>
            <person name="Malmstrom R."/>
            <person name="Stieglmeier M."/>
            <person name="Klingl A."/>
            <person name="Woyke T."/>
            <person name="Ryan C.M."/>
            <person name="Banfield J.F."/>
        </authorList>
    </citation>
    <scope>NUCLEOTIDE SEQUENCE [LARGE SCALE GENOMIC DNA]</scope>
</reference>
<organism evidence="2 3">
    <name type="scientific">Candidatus Falkowbacteria bacterium CG10_big_fil_rev_8_21_14_0_10_37_6</name>
    <dbReference type="NCBI Taxonomy" id="1974563"/>
    <lineage>
        <taxon>Bacteria</taxon>
        <taxon>Candidatus Falkowiibacteriota</taxon>
    </lineage>
</organism>
<dbReference type="Pfam" id="PF00535">
    <property type="entry name" value="Glycos_transf_2"/>
    <property type="match status" value="1"/>
</dbReference>
<feature type="domain" description="Glycosyltransferase 2-like" evidence="1">
    <location>
        <begin position="8"/>
        <end position="117"/>
    </location>
</feature>
<dbReference type="AlphaFoldDB" id="A0A2H0V748"/>
<dbReference type="Gene3D" id="3.90.550.10">
    <property type="entry name" value="Spore Coat Polysaccharide Biosynthesis Protein SpsA, Chain A"/>
    <property type="match status" value="1"/>
</dbReference>
<comment type="caution">
    <text evidence="2">The sequence shown here is derived from an EMBL/GenBank/DDBJ whole genome shotgun (WGS) entry which is preliminary data.</text>
</comment>
<dbReference type="SUPFAM" id="SSF53448">
    <property type="entry name" value="Nucleotide-diphospho-sugar transferases"/>
    <property type="match status" value="1"/>
</dbReference>
<dbReference type="PANTHER" id="PTHR43685">
    <property type="entry name" value="GLYCOSYLTRANSFERASE"/>
    <property type="match status" value="1"/>
</dbReference>
<accession>A0A2H0V748</accession>
<dbReference type="PANTHER" id="PTHR43685:SF2">
    <property type="entry name" value="GLYCOSYLTRANSFERASE 2-LIKE DOMAIN-CONTAINING PROTEIN"/>
    <property type="match status" value="1"/>
</dbReference>
<name>A0A2H0V748_9BACT</name>
<gene>
    <name evidence="2" type="ORF">COT95_01605</name>
</gene>